<reference evidence="2" key="2">
    <citation type="submission" date="2009-08" db="EMBL/GenBank/DDBJ databases">
        <authorList>
            <person name="Shrivastava S."/>
            <person name="Brinkac L.M."/>
            <person name="Dodson R.J."/>
            <person name="Harkins D.M."/>
            <person name="Durkin A.S."/>
            <person name="Sutton G."/>
        </authorList>
    </citation>
    <scope>NUCLEOTIDE SEQUENCE</scope>
    <source>
        <strain evidence="2">Eklund 17B</strain>
    </source>
</reference>
<dbReference type="InterPro" id="IPR013568">
    <property type="entry name" value="SEFIR_dom"/>
</dbReference>
<dbReference type="Pfam" id="PF13676">
    <property type="entry name" value="TIR_2"/>
    <property type="match status" value="1"/>
</dbReference>
<dbReference type="PROSITE" id="PS51534">
    <property type="entry name" value="SEFIR"/>
    <property type="match status" value="1"/>
</dbReference>
<gene>
    <name evidence="2" type="ordered locus">CLL_A1359</name>
</gene>
<accession>B2TJE1</accession>
<reference evidence="2" key="1">
    <citation type="submission" date="2009-06" db="EMBL/GenBank/DDBJ databases">
        <authorList>
            <consortium name="US DOE Joint Genome Institute (JGI-PGF)"/>
            <person name="Lucas S."/>
            <person name="Copeland A."/>
            <person name="Lapidus A."/>
            <person name="Glavina del Rio T."/>
            <person name="Dalin E."/>
            <person name="Tice H."/>
            <person name="Bruce D."/>
            <person name="Goodwin L."/>
            <person name="Pitluck S."/>
            <person name="Kyrpides N."/>
            <person name="Mavromatis K."/>
            <person name="Ivanova N."/>
            <person name="Saunders E."/>
            <person name="Brettin T."/>
            <person name="Detter J.C."/>
            <person name="Han C."/>
            <person name="Larimer F."/>
            <person name="Land M."/>
            <person name="Hauser L."/>
            <person name="Markowitz V."/>
            <person name="Cheng J.-F."/>
            <person name="Hugenholtz P."/>
            <person name="Woyke T."/>
            <person name="Wu D."/>
            <person name="Gronow S."/>
            <person name="Klenk H.-P."/>
            <person name="Eisen J.A."/>
        </authorList>
    </citation>
    <scope>NUCLEOTIDE SEQUENCE</scope>
    <source>
        <strain evidence="2">Eklund 17B</strain>
    </source>
</reference>
<evidence type="ECO:0000259" key="1">
    <source>
        <dbReference type="PROSITE" id="PS51534"/>
    </source>
</evidence>
<dbReference type="HOGENOM" id="CLU_488113_0_0_9"/>
<proteinExistence type="predicted"/>
<name>B2TJE1_CLOBB</name>
<accession>U4PEU0</accession>
<dbReference type="InterPro" id="IPR000157">
    <property type="entry name" value="TIR_dom"/>
</dbReference>
<dbReference type="KEGG" id="cbk:CLL_A1359"/>
<dbReference type="SUPFAM" id="SSF52200">
    <property type="entry name" value="Toll/Interleukin receptor TIR domain"/>
    <property type="match status" value="1"/>
</dbReference>
<sequence length="556" mass="66326">MKKKKIYVSYSWDDKGNKERVKKLVLSLNDLLKNEYSIIFDQDIFNKQTQDVNRFIVDNIVEADIVIIFVTPSYVIKADRHDDGYGNQNNKRSGVEIETSYILDRKHQKKKSIITVLLDGDNLPKYIKELSFIREKTDEDITETLSKRIKSFVKERESVCIDINNEKLKVIDESDIENIDIEFSYENEPARLCGALWLSNNYFTLEHYQIMHLFKKIASEDATSNLDNKKVYSFYCNYFNIEFKTYDLYENFITKIHNAMCTYLESISDFEAKYEIYSRYPMNNNYEFKLATVDKNIWIEMLRFANSFDWDNGKSEWNIFQRNDYYMHIFSPGISYNTKYDPCEHTILYGINKEDFHSNDVDIYVKVKDIVYNSKTNKIDKRKTWSVDMTYKWFKKEFVPFFCKNKKYSKDIIYFEDSYIQKEDIFSQAQMFYMSNRAGVNKNELKQLREVLIFCLNKRSSGGDLGYIINKLGIRENLKTDDEIIQYLESDKFNKNLMESNYNSSIADDILRCIRSFTDDFSTHKINENDLEYLTKKIHSLVEKMNIVNLLDKYQH</sequence>
<dbReference type="InterPro" id="IPR035897">
    <property type="entry name" value="Toll_tir_struct_dom_sf"/>
</dbReference>
<dbReference type="EMBL" id="CP001056">
    <property type="protein sequence ID" value="ACD23489.1"/>
    <property type="molecule type" value="Genomic_DNA"/>
</dbReference>
<dbReference type="Gene3D" id="3.40.50.10140">
    <property type="entry name" value="Toll/interleukin-1 receptor homology (TIR) domain"/>
    <property type="match status" value="1"/>
</dbReference>
<organism evidence="2">
    <name type="scientific">Clostridium botulinum (strain Eklund 17B / Type B)</name>
    <dbReference type="NCBI Taxonomy" id="935198"/>
    <lineage>
        <taxon>Bacteria</taxon>
        <taxon>Bacillati</taxon>
        <taxon>Bacillota</taxon>
        <taxon>Clostridia</taxon>
        <taxon>Eubacteriales</taxon>
        <taxon>Clostridiaceae</taxon>
        <taxon>Clostridium</taxon>
    </lineage>
</organism>
<evidence type="ECO:0000313" key="2">
    <source>
        <dbReference type="EMBL" id="ACD23489.1"/>
    </source>
</evidence>
<protein>
    <recommendedName>
        <fullName evidence="1">SEFIR domain-containing protein</fullName>
    </recommendedName>
</protein>
<dbReference type="AlphaFoldDB" id="B2TJE1"/>
<dbReference type="PATRIC" id="fig|935198.13.peg.1306"/>
<feature type="domain" description="SEFIR" evidence="1">
    <location>
        <begin position="3"/>
        <end position="150"/>
    </location>
</feature>
<dbReference type="GO" id="GO:0007165">
    <property type="term" value="P:signal transduction"/>
    <property type="evidence" value="ECO:0007669"/>
    <property type="project" value="InterPro"/>
</dbReference>